<dbReference type="Proteomes" id="UP000763447">
    <property type="component" value="Unassembled WGS sequence"/>
</dbReference>
<feature type="signal peptide" evidence="1">
    <location>
        <begin position="1"/>
        <end position="28"/>
    </location>
</feature>
<reference evidence="2 3" key="1">
    <citation type="submission" date="2020-04" db="EMBL/GenBank/DDBJ databases">
        <title>A novel species of genus Lactobacillus that was isolated from fermented food Zha-chili.</title>
        <authorList>
            <person name="Zhang Z."/>
        </authorList>
    </citation>
    <scope>NUCLEOTIDE SEQUENCE [LARGE SCALE GENOMIC DNA]</scope>
    <source>
        <strain evidence="3">HBUAS51383</strain>
    </source>
</reference>
<accession>A0ABX1L1B8</accession>
<organism evidence="2 3">
    <name type="scientific">Secundilactobacillus angelensis</name>
    <dbReference type="NCBI Taxonomy" id="2722706"/>
    <lineage>
        <taxon>Bacteria</taxon>
        <taxon>Bacillati</taxon>
        <taxon>Bacillota</taxon>
        <taxon>Bacilli</taxon>
        <taxon>Lactobacillales</taxon>
        <taxon>Lactobacillaceae</taxon>
        <taxon>Secundilactobacillus</taxon>
    </lineage>
</organism>
<comment type="caution">
    <text evidence="2">The sequence shown here is derived from an EMBL/GenBank/DDBJ whole genome shotgun (WGS) entry which is preliminary data.</text>
</comment>
<protein>
    <submittedName>
        <fullName evidence="2">Uncharacterized protein</fullName>
    </submittedName>
</protein>
<dbReference type="RefSeq" id="WP_168925465.1">
    <property type="nucleotide sequence ID" value="NZ_JAAXLJ010000013.1"/>
</dbReference>
<evidence type="ECO:0000256" key="1">
    <source>
        <dbReference type="SAM" id="SignalP"/>
    </source>
</evidence>
<keyword evidence="1" id="KW-0732">Signal</keyword>
<name>A0ABX1L1B8_9LACO</name>
<proteinExistence type="predicted"/>
<sequence>MKKSTIFRLLLVFGFAAALGLTSTTASASSWHKGTPSFLIHKYYRTSIKHGYAGVPQFNYVYGSKKSFIYKVAQADGSGGSASYKKSGSTYTIRTKNAWGSQYFTIKKLSSTKFKVKTGSSRYETMTRFYHFPKYKGSAVR</sequence>
<gene>
    <name evidence="2" type="ORF">HC026_07990</name>
</gene>
<keyword evidence="3" id="KW-1185">Reference proteome</keyword>
<feature type="chain" id="PRO_5046796642" evidence="1">
    <location>
        <begin position="29"/>
        <end position="141"/>
    </location>
</feature>
<evidence type="ECO:0000313" key="2">
    <source>
        <dbReference type="EMBL" id="NLR18863.1"/>
    </source>
</evidence>
<evidence type="ECO:0000313" key="3">
    <source>
        <dbReference type="Proteomes" id="UP000763447"/>
    </source>
</evidence>
<dbReference type="EMBL" id="JAAXLJ010000013">
    <property type="protein sequence ID" value="NLR18863.1"/>
    <property type="molecule type" value="Genomic_DNA"/>
</dbReference>